<sequence>MAPSRGICRRFINLLTNWCYFKLVSLVAKSILDALNNIL</sequence>
<reference evidence="1" key="1">
    <citation type="submission" date="2020-02" db="EMBL/GenBank/DDBJ databases">
        <authorList>
            <person name="Meier V. D."/>
        </authorList>
    </citation>
    <scope>NUCLEOTIDE SEQUENCE</scope>
    <source>
        <strain evidence="1">AVDCRST_MAG94</strain>
    </source>
</reference>
<protein>
    <submittedName>
        <fullName evidence="1">Uncharacterized protein</fullName>
    </submittedName>
</protein>
<dbReference type="AlphaFoldDB" id="A0A6J4KYK2"/>
<name>A0A6J4KYK2_9CYAN</name>
<proteinExistence type="predicted"/>
<evidence type="ECO:0000313" key="1">
    <source>
        <dbReference type="EMBL" id="CAA9318033.1"/>
    </source>
</evidence>
<accession>A0A6J4KYK2</accession>
<dbReference type="EMBL" id="CADCTY010000454">
    <property type="protein sequence ID" value="CAA9318033.1"/>
    <property type="molecule type" value="Genomic_DNA"/>
</dbReference>
<organism evidence="1">
    <name type="scientific">uncultured Leptolyngbya sp</name>
    <dbReference type="NCBI Taxonomy" id="332963"/>
    <lineage>
        <taxon>Bacteria</taxon>
        <taxon>Bacillati</taxon>
        <taxon>Cyanobacteriota</taxon>
        <taxon>Cyanophyceae</taxon>
        <taxon>Leptolyngbyales</taxon>
        <taxon>Leptolyngbyaceae</taxon>
        <taxon>Leptolyngbya group</taxon>
        <taxon>Leptolyngbya</taxon>
        <taxon>environmental samples</taxon>
    </lineage>
</organism>
<gene>
    <name evidence="1" type="ORF">AVDCRST_MAG94-1317</name>
</gene>